<gene>
    <name evidence="1" type="ORF">DPMN_034436</name>
</gene>
<protein>
    <submittedName>
        <fullName evidence="1">Uncharacterized protein</fullName>
    </submittedName>
</protein>
<evidence type="ECO:0000313" key="1">
    <source>
        <dbReference type="EMBL" id="KAH3871242.1"/>
    </source>
</evidence>
<name>A0A9D4M931_DREPO</name>
<organism evidence="1 2">
    <name type="scientific">Dreissena polymorpha</name>
    <name type="common">Zebra mussel</name>
    <name type="synonym">Mytilus polymorpha</name>
    <dbReference type="NCBI Taxonomy" id="45954"/>
    <lineage>
        <taxon>Eukaryota</taxon>
        <taxon>Metazoa</taxon>
        <taxon>Spiralia</taxon>
        <taxon>Lophotrochozoa</taxon>
        <taxon>Mollusca</taxon>
        <taxon>Bivalvia</taxon>
        <taxon>Autobranchia</taxon>
        <taxon>Heteroconchia</taxon>
        <taxon>Euheterodonta</taxon>
        <taxon>Imparidentia</taxon>
        <taxon>Neoheterodontei</taxon>
        <taxon>Myida</taxon>
        <taxon>Dreissenoidea</taxon>
        <taxon>Dreissenidae</taxon>
        <taxon>Dreissena</taxon>
    </lineage>
</organism>
<dbReference type="Proteomes" id="UP000828390">
    <property type="component" value="Unassembled WGS sequence"/>
</dbReference>
<evidence type="ECO:0000313" key="2">
    <source>
        <dbReference type="Proteomes" id="UP000828390"/>
    </source>
</evidence>
<reference evidence="1" key="1">
    <citation type="journal article" date="2019" name="bioRxiv">
        <title>The Genome of the Zebra Mussel, Dreissena polymorpha: A Resource for Invasive Species Research.</title>
        <authorList>
            <person name="McCartney M.A."/>
            <person name="Auch B."/>
            <person name="Kono T."/>
            <person name="Mallez S."/>
            <person name="Zhang Y."/>
            <person name="Obille A."/>
            <person name="Becker A."/>
            <person name="Abrahante J.E."/>
            <person name="Garbe J."/>
            <person name="Badalamenti J.P."/>
            <person name="Herman A."/>
            <person name="Mangelson H."/>
            <person name="Liachko I."/>
            <person name="Sullivan S."/>
            <person name="Sone E.D."/>
            <person name="Koren S."/>
            <person name="Silverstein K.A.T."/>
            <person name="Beckman K.B."/>
            <person name="Gohl D.M."/>
        </authorList>
    </citation>
    <scope>NUCLEOTIDE SEQUENCE</scope>
    <source>
        <strain evidence="1">Duluth1</strain>
        <tissue evidence="1">Whole animal</tissue>
    </source>
</reference>
<comment type="caution">
    <text evidence="1">The sequence shown here is derived from an EMBL/GenBank/DDBJ whole genome shotgun (WGS) entry which is preliminary data.</text>
</comment>
<accession>A0A9D4M931</accession>
<dbReference type="AlphaFoldDB" id="A0A9D4M931"/>
<dbReference type="EMBL" id="JAIWYP010000002">
    <property type="protein sequence ID" value="KAH3871242.1"/>
    <property type="molecule type" value="Genomic_DNA"/>
</dbReference>
<reference evidence="1" key="2">
    <citation type="submission" date="2020-11" db="EMBL/GenBank/DDBJ databases">
        <authorList>
            <person name="McCartney M.A."/>
            <person name="Auch B."/>
            <person name="Kono T."/>
            <person name="Mallez S."/>
            <person name="Becker A."/>
            <person name="Gohl D.M."/>
            <person name="Silverstein K.A.T."/>
            <person name="Koren S."/>
            <person name="Bechman K.B."/>
            <person name="Herman A."/>
            <person name="Abrahante J.E."/>
            <person name="Garbe J."/>
        </authorList>
    </citation>
    <scope>NUCLEOTIDE SEQUENCE</scope>
    <source>
        <strain evidence="1">Duluth1</strain>
        <tissue evidence="1">Whole animal</tissue>
    </source>
</reference>
<keyword evidence="2" id="KW-1185">Reference proteome</keyword>
<sequence>MFRQRRCIVFGLVMSVEAVFALLYGKKSALSGQANIEFENKTKKMFTSIRNIRLFEGTGRYNLKDKNGNRGDGSWSEYGQGKRVDELLEQRRDGFFVELGGYNGENNGEI</sequence>
<proteinExistence type="predicted"/>